<evidence type="ECO:0000313" key="2">
    <source>
        <dbReference type="EMBL" id="QJH97661.1"/>
    </source>
</evidence>
<dbReference type="EMBL" id="MT144125">
    <property type="protein sequence ID" value="QJA49229.1"/>
    <property type="molecule type" value="Genomic_DNA"/>
</dbReference>
<organism evidence="1">
    <name type="scientific">viral metagenome</name>
    <dbReference type="NCBI Taxonomy" id="1070528"/>
    <lineage>
        <taxon>unclassified sequences</taxon>
        <taxon>metagenomes</taxon>
        <taxon>organismal metagenomes</taxon>
    </lineage>
</organism>
<proteinExistence type="predicted"/>
<protein>
    <submittedName>
        <fullName evidence="1">Uncharacterized protein</fullName>
    </submittedName>
</protein>
<evidence type="ECO:0000313" key="1">
    <source>
        <dbReference type="EMBL" id="QJA49229.1"/>
    </source>
</evidence>
<accession>A0A6H1ZP19</accession>
<reference evidence="1" key="1">
    <citation type="submission" date="2020-03" db="EMBL/GenBank/DDBJ databases">
        <title>The deep terrestrial virosphere.</title>
        <authorList>
            <person name="Holmfeldt K."/>
            <person name="Nilsson E."/>
            <person name="Simone D."/>
            <person name="Lopez-Fernandez M."/>
            <person name="Wu X."/>
            <person name="de Brujin I."/>
            <person name="Lundin D."/>
            <person name="Andersson A."/>
            <person name="Bertilsson S."/>
            <person name="Dopson M."/>
        </authorList>
    </citation>
    <scope>NUCLEOTIDE SEQUENCE</scope>
    <source>
        <strain evidence="1">TM448A01271</strain>
        <strain evidence="2">TM448B01062</strain>
    </source>
</reference>
<sequence length="90" mass="10384">MKHNGQNWNSIFLLDKDILGNLVDISFTTKKDLKKGKIIKMGMLGFPSKISQILDAKIYVMENEQKHNEFGIIIFPKKNFELKKGDKNES</sequence>
<name>A0A6H1ZP19_9ZZZZ</name>
<gene>
    <name evidence="1" type="ORF">TM448A01271_0017</name>
    <name evidence="2" type="ORF">TM448B01062_0006</name>
</gene>
<dbReference type="EMBL" id="MT144696">
    <property type="protein sequence ID" value="QJH97661.1"/>
    <property type="molecule type" value="Genomic_DNA"/>
</dbReference>
<dbReference type="AlphaFoldDB" id="A0A6H1ZP19"/>